<dbReference type="GO" id="GO:0006950">
    <property type="term" value="P:response to stress"/>
    <property type="evidence" value="ECO:0007669"/>
    <property type="project" value="TreeGrafter"/>
</dbReference>
<reference evidence="2" key="1">
    <citation type="submission" date="2018-05" db="EMBL/GenBank/DDBJ databases">
        <authorList>
            <person name="Lanie J.A."/>
            <person name="Ng W.-L."/>
            <person name="Kazmierczak K.M."/>
            <person name="Andrzejewski T.M."/>
            <person name="Davidsen T.M."/>
            <person name="Wayne K.J."/>
            <person name="Tettelin H."/>
            <person name="Glass J.I."/>
            <person name="Rusch D."/>
            <person name="Podicherti R."/>
            <person name="Tsui H.-C.T."/>
            <person name="Winkler M.E."/>
        </authorList>
    </citation>
    <scope>NUCLEOTIDE SEQUENCE</scope>
</reference>
<dbReference type="GO" id="GO:0003700">
    <property type="term" value="F:DNA-binding transcription factor activity"/>
    <property type="evidence" value="ECO:0007669"/>
    <property type="project" value="InterPro"/>
</dbReference>
<dbReference type="SUPFAM" id="SSF46785">
    <property type="entry name" value="Winged helix' DNA-binding domain"/>
    <property type="match status" value="1"/>
</dbReference>
<dbReference type="InterPro" id="IPR000835">
    <property type="entry name" value="HTH_MarR-typ"/>
</dbReference>
<feature type="domain" description="HTH marR-type" evidence="1">
    <location>
        <begin position="9"/>
        <end position="144"/>
    </location>
</feature>
<dbReference type="PROSITE" id="PS50995">
    <property type="entry name" value="HTH_MARR_2"/>
    <property type="match status" value="1"/>
</dbReference>
<dbReference type="PANTHER" id="PTHR33164:SF44">
    <property type="entry name" value="TRANSCRIPTIONAL REGULATORY PROTEIN"/>
    <property type="match status" value="1"/>
</dbReference>
<dbReference type="InterPro" id="IPR036390">
    <property type="entry name" value="WH_DNA-bd_sf"/>
</dbReference>
<dbReference type="SMART" id="SM00347">
    <property type="entry name" value="HTH_MARR"/>
    <property type="match status" value="1"/>
</dbReference>
<dbReference type="InterPro" id="IPR036388">
    <property type="entry name" value="WH-like_DNA-bd_sf"/>
</dbReference>
<proteinExistence type="predicted"/>
<name>A0A382SMZ7_9ZZZZ</name>
<dbReference type="Pfam" id="PF12802">
    <property type="entry name" value="MarR_2"/>
    <property type="match status" value="1"/>
</dbReference>
<accession>A0A382SMZ7</accession>
<dbReference type="EMBL" id="UINC01129864">
    <property type="protein sequence ID" value="SVD10548.1"/>
    <property type="molecule type" value="Genomic_DNA"/>
</dbReference>
<evidence type="ECO:0000313" key="2">
    <source>
        <dbReference type="EMBL" id="SVD10548.1"/>
    </source>
</evidence>
<evidence type="ECO:0000259" key="1">
    <source>
        <dbReference type="PROSITE" id="PS50995"/>
    </source>
</evidence>
<gene>
    <name evidence="2" type="ORF">METZ01_LOCUS363402</name>
</gene>
<sequence>MKDLLYLKDDQIKDFIEQIFYAYRETYSDPKKILKKYSFGTAHHRAIHIIERHEGITISGLLNKLKITKQSLNRVLRDLIKNKSVFIKKGEVDSRQRHIFLNEKGKKLFDEIFLEQKKRIYNALKNSDSDSVIKFKNVLSKIINE</sequence>
<dbReference type="PANTHER" id="PTHR33164">
    <property type="entry name" value="TRANSCRIPTIONAL REGULATOR, MARR FAMILY"/>
    <property type="match status" value="1"/>
</dbReference>
<protein>
    <recommendedName>
        <fullName evidence="1">HTH marR-type domain-containing protein</fullName>
    </recommendedName>
</protein>
<dbReference type="AlphaFoldDB" id="A0A382SMZ7"/>
<dbReference type="Gene3D" id="1.10.10.10">
    <property type="entry name" value="Winged helix-like DNA-binding domain superfamily/Winged helix DNA-binding domain"/>
    <property type="match status" value="1"/>
</dbReference>
<organism evidence="2">
    <name type="scientific">marine metagenome</name>
    <dbReference type="NCBI Taxonomy" id="408172"/>
    <lineage>
        <taxon>unclassified sequences</taxon>
        <taxon>metagenomes</taxon>
        <taxon>ecological metagenomes</taxon>
    </lineage>
</organism>
<dbReference type="InterPro" id="IPR039422">
    <property type="entry name" value="MarR/SlyA-like"/>
</dbReference>